<reference evidence="2 3" key="1">
    <citation type="submission" date="2017-04" db="EMBL/GenBank/DDBJ databases">
        <authorList>
            <person name="Afonso C.L."/>
            <person name="Miller P.J."/>
            <person name="Scott M.A."/>
            <person name="Spackman E."/>
            <person name="Goraichik I."/>
            <person name="Dimitrov K.M."/>
            <person name="Suarez D.L."/>
            <person name="Swayne D.E."/>
        </authorList>
    </citation>
    <scope>NUCLEOTIDE SEQUENCE [LARGE SCALE GENOMIC DNA]</scope>
    <source>
        <strain evidence="2 3">DSM 19625</strain>
    </source>
</reference>
<dbReference type="InterPro" id="IPR014922">
    <property type="entry name" value="YdhG-like"/>
</dbReference>
<dbReference type="SUPFAM" id="SSF159888">
    <property type="entry name" value="YdhG-like"/>
    <property type="match status" value="1"/>
</dbReference>
<proteinExistence type="predicted"/>
<evidence type="ECO:0000313" key="3">
    <source>
        <dbReference type="Proteomes" id="UP000192678"/>
    </source>
</evidence>
<name>A0A1W2F4W5_9SPHI</name>
<dbReference type="OrthoDB" id="5951444at2"/>
<dbReference type="EMBL" id="FWYB01000021">
    <property type="protein sequence ID" value="SMD16937.1"/>
    <property type="molecule type" value="Genomic_DNA"/>
</dbReference>
<gene>
    <name evidence="2" type="ORF">SAMN04488101_12129</name>
</gene>
<evidence type="ECO:0000313" key="2">
    <source>
        <dbReference type="EMBL" id="SMD16937.1"/>
    </source>
</evidence>
<feature type="domain" description="YdhG-like" evidence="1">
    <location>
        <begin position="26"/>
        <end position="128"/>
    </location>
</feature>
<dbReference type="RefSeq" id="WP_084292164.1">
    <property type="nucleotide sequence ID" value="NZ_FWYB01000021.1"/>
</dbReference>
<evidence type="ECO:0000259" key="1">
    <source>
        <dbReference type="Pfam" id="PF08818"/>
    </source>
</evidence>
<keyword evidence="3" id="KW-1185">Reference proteome</keyword>
<protein>
    <recommendedName>
        <fullName evidence="1">YdhG-like domain-containing protein</fullName>
    </recommendedName>
</protein>
<dbReference type="Pfam" id="PF08818">
    <property type="entry name" value="DUF1801"/>
    <property type="match status" value="1"/>
</dbReference>
<sequence length="141" mass="15921">MTIKTTQTQHSVEDFIEAFAATPQKKQDGFELLKLMKAHTGYDPKMWGPSIIGFGSYHYKSERSRQEGDWPLVGFSPRKAALSLYVYSGAPGQEELLKQLGKFTMGKGCIYVKKLTDIHIDVLKEMISGTIDFLEAKWGKQ</sequence>
<dbReference type="Proteomes" id="UP000192678">
    <property type="component" value="Unassembled WGS sequence"/>
</dbReference>
<organism evidence="2 3">
    <name type="scientific">Pedobacter nyackensis</name>
    <dbReference type="NCBI Taxonomy" id="475255"/>
    <lineage>
        <taxon>Bacteria</taxon>
        <taxon>Pseudomonadati</taxon>
        <taxon>Bacteroidota</taxon>
        <taxon>Sphingobacteriia</taxon>
        <taxon>Sphingobacteriales</taxon>
        <taxon>Sphingobacteriaceae</taxon>
        <taxon>Pedobacter</taxon>
    </lineage>
</organism>
<accession>A0A1W2F4W5</accession>
<dbReference type="AlphaFoldDB" id="A0A1W2F4W5"/>